<proteinExistence type="predicted"/>
<dbReference type="EMBL" id="QXHD01000004">
    <property type="protein sequence ID" value="NEZ57974.1"/>
    <property type="molecule type" value="Genomic_DNA"/>
</dbReference>
<feature type="coiled-coil region" evidence="1">
    <location>
        <begin position="85"/>
        <end position="119"/>
    </location>
</feature>
<dbReference type="AlphaFoldDB" id="A0A6M0RP14"/>
<sequence length="370" mass="41280">MIRWASGTENAGQIVRHLLPVASQSLTSPLFAPMTSALGAVNTYQLHRLSGQVGNLTASVNQLFQIAHGTMLLSGLNLAVCAVGFTVLNAKLKKLEGKLNEIQQEVKAIRALLALEERAKLGAALRDLLSIADVKNLNHRHTILFNAKNVFAPVSIKYKELLQNADTIETAMAYEEYFCLTSLAHAHCLAELEMLDMAFRDILETHIFWKEQSRRIANDLLLSNNPERFLFSDFSQDLPVSTLADWLDFAYGEEKGYGWIDELRAKTRPWYSEDGYVEVGKGAEKITSSLFNLASRYTGQVVEEETDRQQTKVLPSFQKLVARNNVLEGYVEQYRLLEASGTTPTDFETQIASIAQSEAVDGYLILEPSS</sequence>
<evidence type="ECO:0000256" key="1">
    <source>
        <dbReference type="SAM" id="Coils"/>
    </source>
</evidence>
<keyword evidence="3" id="KW-1185">Reference proteome</keyword>
<evidence type="ECO:0000313" key="3">
    <source>
        <dbReference type="Proteomes" id="UP000481033"/>
    </source>
</evidence>
<gene>
    <name evidence="2" type="ORF">DXZ20_20460</name>
</gene>
<organism evidence="2 3">
    <name type="scientific">Adonisia turfae CCMR0081</name>
    <dbReference type="NCBI Taxonomy" id="2292702"/>
    <lineage>
        <taxon>Bacteria</taxon>
        <taxon>Bacillati</taxon>
        <taxon>Cyanobacteriota</taxon>
        <taxon>Adonisia</taxon>
        <taxon>Adonisia turfae</taxon>
    </lineage>
</organism>
<reference evidence="2 3" key="1">
    <citation type="journal article" date="2020" name="Microb. Ecol.">
        <title>Ecogenomics of the Marine Benthic Filamentous Cyanobacterium Adonisia.</title>
        <authorList>
            <person name="Walter J.M."/>
            <person name="Coutinho F.H."/>
            <person name="Leomil L."/>
            <person name="Hargreaves P.I."/>
            <person name="Campeao M.E."/>
            <person name="Vieira V.V."/>
            <person name="Silva B.S."/>
            <person name="Fistarol G.O."/>
            <person name="Salomon P.S."/>
            <person name="Sawabe T."/>
            <person name="Mino S."/>
            <person name="Hosokawa M."/>
            <person name="Miyashita H."/>
            <person name="Maruyama F."/>
            <person name="van Verk M.C."/>
            <person name="Dutilh B.E."/>
            <person name="Thompson C.C."/>
            <person name="Thompson F.L."/>
        </authorList>
    </citation>
    <scope>NUCLEOTIDE SEQUENCE [LARGE SCALE GENOMIC DNA]</scope>
    <source>
        <strain evidence="2 3">CCMR0081</strain>
    </source>
</reference>
<evidence type="ECO:0000313" key="2">
    <source>
        <dbReference type="EMBL" id="NEZ57974.1"/>
    </source>
</evidence>
<comment type="caution">
    <text evidence="2">The sequence shown here is derived from an EMBL/GenBank/DDBJ whole genome shotgun (WGS) entry which is preliminary data.</text>
</comment>
<dbReference type="Proteomes" id="UP000481033">
    <property type="component" value="Unassembled WGS sequence"/>
</dbReference>
<name>A0A6M0RP14_9CYAN</name>
<protein>
    <submittedName>
        <fullName evidence="2">Uncharacterized protein</fullName>
    </submittedName>
</protein>
<accession>A0A6M0RP14</accession>
<keyword evidence="1" id="KW-0175">Coiled coil</keyword>